<dbReference type="PANTHER" id="PTHR22946:SF0">
    <property type="entry name" value="DIENELACTONE HYDROLASE DOMAIN-CONTAINING PROTEIN"/>
    <property type="match status" value="1"/>
</dbReference>
<dbReference type="InterPro" id="IPR050261">
    <property type="entry name" value="FrsA_esterase"/>
</dbReference>
<accession>A0ABS5DFF8</accession>
<dbReference type="Gene3D" id="3.40.50.1820">
    <property type="entry name" value="alpha/beta hydrolase"/>
    <property type="match status" value="1"/>
</dbReference>
<dbReference type="InterPro" id="IPR001375">
    <property type="entry name" value="Peptidase_S9_cat"/>
</dbReference>
<evidence type="ECO:0000259" key="2">
    <source>
        <dbReference type="Pfam" id="PF00326"/>
    </source>
</evidence>
<dbReference type="InterPro" id="IPR029058">
    <property type="entry name" value="AB_hydrolase_fold"/>
</dbReference>
<name>A0ABS5DFF8_9PSEU</name>
<comment type="similarity">
    <text evidence="1">Belongs to the AB hydrolase superfamily.</text>
</comment>
<protein>
    <submittedName>
        <fullName evidence="4">Alpha/beta fold hydrolase</fullName>
    </submittedName>
</protein>
<dbReference type="PANTHER" id="PTHR22946">
    <property type="entry name" value="DIENELACTONE HYDROLASE DOMAIN-CONTAINING PROTEIN-RELATED"/>
    <property type="match status" value="1"/>
</dbReference>
<reference evidence="4 5" key="1">
    <citation type="submission" date="2021-04" db="EMBL/GenBank/DDBJ databases">
        <title>Whole-genome sequencing of Saccharopolyspora endophytica KCTC 19397.</title>
        <authorList>
            <person name="Ay H."/>
            <person name="Saygin H."/>
            <person name="Sahin N."/>
        </authorList>
    </citation>
    <scope>NUCLEOTIDE SEQUENCE [LARGE SCALE GENOMIC DNA]</scope>
    <source>
        <strain evidence="4 5">KCTC 19397</strain>
    </source>
</reference>
<feature type="domain" description="Peptidase S9 prolyl oligopeptidase catalytic" evidence="2">
    <location>
        <begin position="142"/>
        <end position="201"/>
    </location>
</feature>
<evidence type="ECO:0000259" key="3">
    <source>
        <dbReference type="Pfam" id="PF12146"/>
    </source>
</evidence>
<dbReference type="EMBL" id="JAGPXE010000005">
    <property type="protein sequence ID" value="MBQ0925006.1"/>
    <property type="molecule type" value="Genomic_DNA"/>
</dbReference>
<proteinExistence type="inferred from homology"/>
<sequence length="207" mass="22494">MHEPNLRVLTSPETPLRTVLLALHGGRPVSRAPVRGAQPAYRRMFPLARAGHRPDVAVWVLRNRVRGWNEPALDAVGDARRAIEVIRGAHRGARIALLGHSMGGRVALRLAGEPDVVGVCALAPWTTGDDPVEQLPGRIVRIVHGDRDRTTPPETSLAYAHRARRAGATVSRHVISGSGHAMLRRAREWNAQVAAFSADCATARCPR</sequence>
<evidence type="ECO:0000256" key="1">
    <source>
        <dbReference type="ARBA" id="ARBA00008645"/>
    </source>
</evidence>
<evidence type="ECO:0000313" key="5">
    <source>
        <dbReference type="Proteomes" id="UP000674084"/>
    </source>
</evidence>
<organism evidence="4 5">
    <name type="scientific">Saccharopolyspora endophytica</name>
    <dbReference type="NCBI Taxonomy" id="543886"/>
    <lineage>
        <taxon>Bacteria</taxon>
        <taxon>Bacillati</taxon>
        <taxon>Actinomycetota</taxon>
        <taxon>Actinomycetes</taxon>
        <taxon>Pseudonocardiales</taxon>
        <taxon>Pseudonocardiaceae</taxon>
        <taxon>Saccharopolyspora</taxon>
    </lineage>
</organism>
<dbReference type="RefSeq" id="WP_210970401.1">
    <property type="nucleotide sequence ID" value="NZ_JAGPXE010000005.1"/>
</dbReference>
<dbReference type="Proteomes" id="UP000674084">
    <property type="component" value="Unassembled WGS sequence"/>
</dbReference>
<dbReference type="SUPFAM" id="SSF53474">
    <property type="entry name" value="alpha/beta-Hydrolases"/>
    <property type="match status" value="1"/>
</dbReference>
<keyword evidence="4" id="KW-0378">Hydrolase</keyword>
<dbReference type="Pfam" id="PF12146">
    <property type="entry name" value="Hydrolase_4"/>
    <property type="match status" value="1"/>
</dbReference>
<dbReference type="GO" id="GO:0016787">
    <property type="term" value="F:hydrolase activity"/>
    <property type="evidence" value="ECO:0007669"/>
    <property type="project" value="UniProtKB-KW"/>
</dbReference>
<comment type="caution">
    <text evidence="4">The sequence shown here is derived from an EMBL/GenBank/DDBJ whole genome shotgun (WGS) entry which is preliminary data.</text>
</comment>
<dbReference type="Pfam" id="PF00326">
    <property type="entry name" value="Peptidase_S9"/>
    <property type="match status" value="1"/>
</dbReference>
<evidence type="ECO:0000313" key="4">
    <source>
        <dbReference type="EMBL" id="MBQ0925006.1"/>
    </source>
</evidence>
<gene>
    <name evidence="4" type="ORF">KBO27_13720</name>
</gene>
<feature type="domain" description="Serine aminopeptidase S33" evidence="3">
    <location>
        <begin position="67"/>
        <end position="131"/>
    </location>
</feature>
<dbReference type="InterPro" id="IPR022742">
    <property type="entry name" value="Hydrolase_4"/>
</dbReference>
<keyword evidence="5" id="KW-1185">Reference proteome</keyword>